<feature type="region of interest" description="Disordered" evidence="1">
    <location>
        <begin position="1"/>
        <end position="32"/>
    </location>
</feature>
<dbReference type="AlphaFoldDB" id="A0A0A9HL99"/>
<reference evidence="2" key="2">
    <citation type="journal article" date="2015" name="Data Brief">
        <title>Shoot transcriptome of the giant reed, Arundo donax.</title>
        <authorList>
            <person name="Barrero R.A."/>
            <person name="Guerrero F.D."/>
            <person name="Moolhuijzen P."/>
            <person name="Goolsby J.A."/>
            <person name="Tidwell J."/>
            <person name="Bellgard S.E."/>
            <person name="Bellgard M.I."/>
        </authorList>
    </citation>
    <scope>NUCLEOTIDE SEQUENCE</scope>
    <source>
        <tissue evidence="2">Shoot tissue taken approximately 20 cm above the soil surface</tissue>
    </source>
</reference>
<organism evidence="2">
    <name type="scientific">Arundo donax</name>
    <name type="common">Giant reed</name>
    <name type="synonym">Donax arundinaceus</name>
    <dbReference type="NCBI Taxonomy" id="35708"/>
    <lineage>
        <taxon>Eukaryota</taxon>
        <taxon>Viridiplantae</taxon>
        <taxon>Streptophyta</taxon>
        <taxon>Embryophyta</taxon>
        <taxon>Tracheophyta</taxon>
        <taxon>Spermatophyta</taxon>
        <taxon>Magnoliopsida</taxon>
        <taxon>Liliopsida</taxon>
        <taxon>Poales</taxon>
        <taxon>Poaceae</taxon>
        <taxon>PACMAD clade</taxon>
        <taxon>Arundinoideae</taxon>
        <taxon>Arundineae</taxon>
        <taxon>Arundo</taxon>
    </lineage>
</organism>
<accession>A0A0A9HL99</accession>
<feature type="compositionally biased region" description="Polar residues" evidence="1">
    <location>
        <begin position="1"/>
        <end position="18"/>
    </location>
</feature>
<name>A0A0A9HL99_ARUDO</name>
<evidence type="ECO:0000313" key="2">
    <source>
        <dbReference type="EMBL" id="JAE37532.1"/>
    </source>
</evidence>
<reference evidence="2" key="1">
    <citation type="submission" date="2014-09" db="EMBL/GenBank/DDBJ databases">
        <authorList>
            <person name="Magalhaes I.L.F."/>
            <person name="Oliveira U."/>
            <person name="Santos F.R."/>
            <person name="Vidigal T.H.D.A."/>
            <person name="Brescovit A.D."/>
            <person name="Santos A.J."/>
        </authorList>
    </citation>
    <scope>NUCLEOTIDE SEQUENCE</scope>
    <source>
        <tissue evidence="2">Shoot tissue taken approximately 20 cm above the soil surface</tissue>
    </source>
</reference>
<proteinExistence type="predicted"/>
<protein>
    <submittedName>
        <fullName evidence="2">Uncharacterized protein</fullName>
    </submittedName>
</protein>
<sequence length="32" mass="3474">MAASTSRFRRSVGSNTDPIFSPLFSSRPCPSN</sequence>
<dbReference type="EMBL" id="GBRH01160364">
    <property type="protein sequence ID" value="JAE37532.1"/>
    <property type="molecule type" value="Transcribed_RNA"/>
</dbReference>
<evidence type="ECO:0000256" key="1">
    <source>
        <dbReference type="SAM" id="MobiDB-lite"/>
    </source>
</evidence>